<evidence type="ECO:0000256" key="7">
    <source>
        <dbReference type="SAM" id="Phobius"/>
    </source>
</evidence>
<comment type="caution">
    <text evidence="9">The sequence shown here is derived from an EMBL/GenBank/DDBJ whole genome shotgun (WGS) entry which is preliminary data.</text>
</comment>
<dbReference type="InterPro" id="IPR004841">
    <property type="entry name" value="AA-permease/SLC12A_dom"/>
</dbReference>
<feature type="transmembrane region" description="Helical" evidence="7">
    <location>
        <begin position="382"/>
        <end position="404"/>
    </location>
</feature>
<feature type="transmembrane region" description="Helical" evidence="7">
    <location>
        <begin position="52"/>
        <end position="70"/>
    </location>
</feature>
<keyword evidence="10" id="KW-1185">Reference proteome</keyword>
<dbReference type="Gene3D" id="1.20.1740.10">
    <property type="entry name" value="Amino acid/polyamine transporter I"/>
    <property type="match status" value="1"/>
</dbReference>
<keyword evidence="2" id="KW-0813">Transport</keyword>
<dbReference type="FunFam" id="1.20.1740.10:FF:000001">
    <property type="entry name" value="Amino acid permease"/>
    <property type="match status" value="1"/>
</dbReference>
<evidence type="ECO:0000256" key="4">
    <source>
        <dbReference type="ARBA" id="ARBA00022989"/>
    </source>
</evidence>
<dbReference type="PIRSF" id="PIRSF006060">
    <property type="entry name" value="AA_transporter"/>
    <property type="match status" value="1"/>
</dbReference>
<feature type="domain" description="Amino acid permease/ SLC12A" evidence="8">
    <location>
        <begin position="52"/>
        <end position="516"/>
    </location>
</feature>
<dbReference type="GO" id="GO:0016020">
    <property type="term" value="C:membrane"/>
    <property type="evidence" value="ECO:0007669"/>
    <property type="project" value="UniProtKB-SubCell"/>
</dbReference>
<keyword evidence="5 7" id="KW-0472">Membrane</keyword>
<evidence type="ECO:0000313" key="9">
    <source>
        <dbReference type="EMBL" id="KAH6669654.1"/>
    </source>
</evidence>
<dbReference type="PANTHER" id="PTHR43341">
    <property type="entry name" value="AMINO ACID PERMEASE"/>
    <property type="match status" value="1"/>
</dbReference>
<organism evidence="9 10">
    <name type="scientific">Plectosphaerella plurivora</name>
    <dbReference type="NCBI Taxonomy" id="936078"/>
    <lineage>
        <taxon>Eukaryota</taxon>
        <taxon>Fungi</taxon>
        <taxon>Dikarya</taxon>
        <taxon>Ascomycota</taxon>
        <taxon>Pezizomycotina</taxon>
        <taxon>Sordariomycetes</taxon>
        <taxon>Hypocreomycetidae</taxon>
        <taxon>Glomerellales</taxon>
        <taxon>Plectosphaerellaceae</taxon>
        <taxon>Plectosphaerella</taxon>
    </lineage>
</organism>
<feature type="transmembrane region" description="Helical" evidence="7">
    <location>
        <begin position="416"/>
        <end position="439"/>
    </location>
</feature>
<protein>
    <submittedName>
        <fullName evidence="9">Histidine permease</fullName>
    </submittedName>
</protein>
<feature type="transmembrane region" description="Helical" evidence="7">
    <location>
        <begin position="82"/>
        <end position="105"/>
    </location>
</feature>
<feature type="region of interest" description="Disordered" evidence="6">
    <location>
        <begin position="1"/>
        <end position="33"/>
    </location>
</feature>
<keyword evidence="3 7" id="KW-0812">Transmembrane</keyword>
<feature type="transmembrane region" description="Helical" evidence="7">
    <location>
        <begin position="166"/>
        <end position="188"/>
    </location>
</feature>
<evidence type="ECO:0000256" key="1">
    <source>
        <dbReference type="ARBA" id="ARBA00004141"/>
    </source>
</evidence>
<feature type="transmembrane region" description="Helical" evidence="7">
    <location>
        <begin position="143"/>
        <end position="160"/>
    </location>
</feature>
<dbReference type="OrthoDB" id="10062876at2759"/>
<evidence type="ECO:0000256" key="2">
    <source>
        <dbReference type="ARBA" id="ARBA00022448"/>
    </source>
</evidence>
<feature type="transmembrane region" description="Helical" evidence="7">
    <location>
        <begin position="460"/>
        <end position="480"/>
    </location>
</feature>
<comment type="subcellular location">
    <subcellularLocation>
        <location evidence="1">Membrane</location>
        <topology evidence="1">Multi-pass membrane protein</topology>
    </subcellularLocation>
</comment>
<feature type="transmembrane region" description="Helical" evidence="7">
    <location>
        <begin position="492"/>
        <end position="509"/>
    </location>
</feature>
<accession>A0A9P9A7R4</accession>
<evidence type="ECO:0000256" key="5">
    <source>
        <dbReference type="ARBA" id="ARBA00023136"/>
    </source>
</evidence>
<dbReference type="AlphaFoldDB" id="A0A9P9A7R4"/>
<dbReference type="PANTHER" id="PTHR43341:SF6">
    <property type="entry name" value="AMINO ACID TRANSPORTER (EUROFUNG)"/>
    <property type="match status" value="1"/>
</dbReference>
<name>A0A9P9A7R4_9PEZI</name>
<dbReference type="InterPro" id="IPR050524">
    <property type="entry name" value="APC_YAT"/>
</dbReference>
<evidence type="ECO:0000256" key="3">
    <source>
        <dbReference type="ARBA" id="ARBA00022692"/>
    </source>
</evidence>
<feature type="transmembrane region" description="Helical" evidence="7">
    <location>
        <begin position="200"/>
        <end position="217"/>
    </location>
</feature>
<feature type="transmembrane region" description="Helical" evidence="7">
    <location>
        <begin position="341"/>
        <end position="361"/>
    </location>
</feature>
<proteinExistence type="predicted"/>
<feature type="transmembrane region" description="Helical" evidence="7">
    <location>
        <begin position="288"/>
        <end position="309"/>
    </location>
</feature>
<sequence length="571" mass="62620">MAEEKVIDKAPSGSNGLYDNEKHSNTGSDADVGVIERDNSDQLKRHLGNRQIQLIAIGGAIGTALFVSIGGGLQKGGPGSLLIAYMIQAVMVALITTGLAEMTVYMPISGSFIRFAGNWVDEAWGFMTGYNFFFYATNTPQEAFLIPFEIAALNLVLQFWSDKIPVAAVIVACIVLYAALNVIAVEYFGEAEFWLAGGKVILILIVFSFTFITMVGGNPQKDAYGFRYWKNPGAFAEHLDTGALGQFHGFMGALGSAVFTVVGPEYLAMVAGEAERPRVYLKAGFKTVYWRFGFFFICGALACGIILPYNDPQLDNAGSGTADGSPYVIAMGNMGIDVLPHVVNALLCTSIFSAGNAYTYCSMRCLYGLALQGHAPAFLKKCLKNGIPIYCFAVVMLFPFLTFFQVSAGTAKVVSLLQSLTSASGLINYISIGVTYIHFHRATKAQGLDRRTLPFRGYCQPYLAYVGVAWMVLMVLTFGYTVFMGPFVALDFFSYYLMVLVGILTYGGWKLLKRTHHVRPEEADLIWDKPVIDAYEAKFTEQPTRFRDDFKKILRLGKKSKNQEEIAANPS</sequence>
<evidence type="ECO:0000256" key="6">
    <source>
        <dbReference type="SAM" id="MobiDB-lite"/>
    </source>
</evidence>
<gene>
    <name evidence="9" type="ORF">F5X68DRAFT_278982</name>
</gene>
<evidence type="ECO:0000259" key="8">
    <source>
        <dbReference type="Pfam" id="PF00324"/>
    </source>
</evidence>
<dbReference type="Pfam" id="PF00324">
    <property type="entry name" value="AA_permease"/>
    <property type="match status" value="1"/>
</dbReference>
<evidence type="ECO:0000313" key="10">
    <source>
        <dbReference type="Proteomes" id="UP000770015"/>
    </source>
</evidence>
<dbReference type="Proteomes" id="UP000770015">
    <property type="component" value="Unassembled WGS sequence"/>
</dbReference>
<dbReference type="EMBL" id="JAGSXJ010000031">
    <property type="protein sequence ID" value="KAH6669654.1"/>
    <property type="molecule type" value="Genomic_DNA"/>
</dbReference>
<feature type="transmembrane region" description="Helical" evidence="7">
    <location>
        <begin position="247"/>
        <end position="267"/>
    </location>
</feature>
<dbReference type="GO" id="GO:0015171">
    <property type="term" value="F:amino acid transmembrane transporter activity"/>
    <property type="evidence" value="ECO:0007669"/>
    <property type="project" value="TreeGrafter"/>
</dbReference>
<keyword evidence="4 7" id="KW-1133">Transmembrane helix</keyword>
<reference evidence="9" key="1">
    <citation type="journal article" date="2021" name="Nat. Commun.">
        <title>Genetic determinants of endophytism in the Arabidopsis root mycobiome.</title>
        <authorList>
            <person name="Mesny F."/>
            <person name="Miyauchi S."/>
            <person name="Thiergart T."/>
            <person name="Pickel B."/>
            <person name="Atanasova L."/>
            <person name="Karlsson M."/>
            <person name="Huettel B."/>
            <person name="Barry K.W."/>
            <person name="Haridas S."/>
            <person name="Chen C."/>
            <person name="Bauer D."/>
            <person name="Andreopoulos W."/>
            <person name="Pangilinan J."/>
            <person name="LaButti K."/>
            <person name="Riley R."/>
            <person name="Lipzen A."/>
            <person name="Clum A."/>
            <person name="Drula E."/>
            <person name="Henrissat B."/>
            <person name="Kohler A."/>
            <person name="Grigoriev I.V."/>
            <person name="Martin F.M."/>
            <person name="Hacquard S."/>
        </authorList>
    </citation>
    <scope>NUCLEOTIDE SEQUENCE</scope>
    <source>
        <strain evidence="9">MPI-SDFR-AT-0117</strain>
    </source>
</reference>